<dbReference type="EMBL" id="ML987191">
    <property type="protein sequence ID" value="KAF2253829.1"/>
    <property type="molecule type" value="Genomic_DNA"/>
</dbReference>
<proteinExistence type="predicted"/>
<dbReference type="Gene3D" id="1.10.357.40">
    <property type="entry name" value="YbiA-like"/>
    <property type="match status" value="1"/>
</dbReference>
<dbReference type="NCBIfam" id="TIGR02464">
    <property type="entry name" value="ribofla_fusion"/>
    <property type="match status" value="1"/>
</dbReference>
<dbReference type="OrthoDB" id="206452at2759"/>
<dbReference type="Pfam" id="PF08719">
    <property type="entry name" value="NADAR"/>
    <property type="match status" value="1"/>
</dbReference>
<name>A0A6A6ITY6_9PLEO</name>
<dbReference type="GeneID" id="54576147"/>
<sequence length="171" mass="19308">MPKRKGHPTGRAKKPVVESETVFFYAPNEKPYGIFCQWYSSPIVIPTASLEFLDTFSTATPTPSTILSTYAPSIAFTCAEQFYMFCKAVYFSDASSCTRILNTRDPKEQKALGARVSGFNDYKWTRVKSRVARVGNWYKYVQNRAMKDVLLGTGERELAEASSRDRVWGIG</sequence>
<gene>
    <name evidence="2" type="ORF">BU26DRAFT_402491</name>
</gene>
<dbReference type="InterPro" id="IPR037238">
    <property type="entry name" value="YbiA-like_sf"/>
</dbReference>
<dbReference type="CDD" id="cd15457">
    <property type="entry name" value="NADAR"/>
    <property type="match status" value="1"/>
</dbReference>
<dbReference type="SUPFAM" id="SSF143990">
    <property type="entry name" value="YbiA-like"/>
    <property type="match status" value="1"/>
</dbReference>
<evidence type="ECO:0000313" key="2">
    <source>
        <dbReference type="EMBL" id="KAF2253829.1"/>
    </source>
</evidence>
<feature type="non-terminal residue" evidence="2">
    <location>
        <position position="171"/>
    </location>
</feature>
<feature type="domain" description="NADAR" evidence="1">
    <location>
        <begin position="23"/>
        <end position="171"/>
    </location>
</feature>
<organism evidence="2 3">
    <name type="scientific">Trematosphaeria pertusa</name>
    <dbReference type="NCBI Taxonomy" id="390896"/>
    <lineage>
        <taxon>Eukaryota</taxon>
        <taxon>Fungi</taxon>
        <taxon>Dikarya</taxon>
        <taxon>Ascomycota</taxon>
        <taxon>Pezizomycotina</taxon>
        <taxon>Dothideomycetes</taxon>
        <taxon>Pleosporomycetidae</taxon>
        <taxon>Pleosporales</taxon>
        <taxon>Massarineae</taxon>
        <taxon>Trematosphaeriaceae</taxon>
        <taxon>Trematosphaeria</taxon>
    </lineage>
</organism>
<dbReference type="RefSeq" id="XP_033688833.1">
    <property type="nucleotide sequence ID" value="XM_033822817.1"/>
</dbReference>
<dbReference type="AlphaFoldDB" id="A0A6A6ITY6"/>
<evidence type="ECO:0000259" key="1">
    <source>
        <dbReference type="Pfam" id="PF08719"/>
    </source>
</evidence>
<protein>
    <submittedName>
        <fullName evidence="2">DUF1768-domain-containing protein</fullName>
    </submittedName>
</protein>
<reference evidence="2" key="1">
    <citation type="journal article" date="2020" name="Stud. Mycol.">
        <title>101 Dothideomycetes genomes: a test case for predicting lifestyles and emergence of pathogens.</title>
        <authorList>
            <person name="Haridas S."/>
            <person name="Albert R."/>
            <person name="Binder M."/>
            <person name="Bloem J."/>
            <person name="Labutti K."/>
            <person name="Salamov A."/>
            <person name="Andreopoulos B."/>
            <person name="Baker S."/>
            <person name="Barry K."/>
            <person name="Bills G."/>
            <person name="Bluhm B."/>
            <person name="Cannon C."/>
            <person name="Castanera R."/>
            <person name="Culley D."/>
            <person name="Daum C."/>
            <person name="Ezra D."/>
            <person name="Gonzalez J."/>
            <person name="Henrissat B."/>
            <person name="Kuo A."/>
            <person name="Liang C."/>
            <person name="Lipzen A."/>
            <person name="Lutzoni F."/>
            <person name="Magnuson J."/>
            <person name="Mondo S."/>
            <person name="Nolan M."/>
            <person name="Ohm R."/>
            <person name="Pangilinan J."/>
            <person name="Park H.-J."/>
            <person name="Ramirez L."/>
            <person name="Alfaro M."/>
            <person name="Sun H."/>
            <person name="Tritt A."/>
            <person name="Yoshinaga Y."/>
            <person name="Zwiers L.-H."/>
            <person name="Turgeon B."/>
            <person name="Goodwin S."/>
            <person name="Spatafora J."/>
            <person name="Crous P."/>
            <person name="Grigoriev I."/>
        </authorList>
    </citation>
    <scope>NUCLEOTIDE SEQUENCE</scope>
    <source>
        <strain evidence="2">CBS 122368</strain>
    </source>
</reference>
<accession>A0A6A6ITY6</accession>
<evidence type="ECO:0000313" key="3">
    <source>
        <dbReference type="Proteomes" id="UP000800094"/>
    </source>
</evidence>
<dbReference type="Proteomes" id="UP000800094">
    <property type="component" value="Unassembled WGS sequence"/>
</dbReference>
<keyword evidence="3" id="KW-1185">Reference proteome</keyword>
<dbReference type="InterPro" id="IPR012816">
    <property type="entry name" value="NADAR"/>
</dbReference>